<dbReference type="KEGG" id="bqy:MUS_1318"/>
<evidence type="ECO:0000313" key="2">
    <source>
        <dbReference type="Proteomes" id="UP000002878"/>
    </source>
</evidence>
<dbReference type="HOGENOM" id="CLU_3095149_0_0_9"/>
<dbReference type="AlphaFoldDB" id="I2C3W4"/>
<gene>
    <name evidence="1" type="ORF">MUS_1318</name>
</gene>
<name>I2C3W4_BACAY</name>
<accession>I2C3W4</accession>
<sequence length="51" mass="6236">MHLFDRLFLAYPILLYYKQYADFFGKGSLSPFMQKSMKKQDCEFMHNHLQK</sequence>
<protein>
    <submittedName>
        <fullName evidence="1">Uncharacterized protein</fullName>
    </submittedName>
</protein>
<dbReference type="Proteomes" id="UP000002878">
    <property type="component" value="Chromosome"/>
</dbReference>
<dbReference type="EMBL" id="CP003332">
    <property type="protein sequence ID" value="AFJ61338.1"/>
    <property type="molecule type" value="Genomic_DNA"/>
</dbReference>
<proteinExistence type="predicted"/>
<reference evidence="1 2" key="1">
    <citation type="journal article" date="2012" name="J. Biotechnol.">
        <title>Genome sequence of the plant growth promoting strain Bacillus amyloliquefaciens subsp. plantarum B9601-Y2 and expression of mersacidin and other secondary metabolites.</title>
        <authorList>
            <person name="He P."/>
            <person name="Hao K."/>
            <person name="Blom J."/>
            <person name="Ruckert C."/>
            <person name="Vater J."/>
            <person name="Mao Z."/>
            <person name="Wu Y."/>
            <person name="Hou M."/>
            <person name="He P."/>
            <person name="He Y."/>
            <person name="Borriss R."/>
        </authorList>
    </citation>
    <scope>NUCLEOTIDE SEQUENCE [LARGE SCALE GENOMIC DNA]</scope>
    <source>
        <strain evidence="1">Y2</strain>
    </source>
</reference>
<evidence type="ECO:0000313" key="1">
    <source>
        <dbReference type="EMBL" id="AFJ61338.1"/>
    </source>
</evidence>
<organism evidence="1 2">
    <name type="scientific">Bacillus amyloliquefaciens (strain Y2)</name>
    <name type="common">Bacillus amyloliquefaciens subsp. plantarum (strain B9601-Y2)</name>
    <dbReference type="NCBI Taxonomy" id="1155777"/>
    <lineage>
        <taxon>Bacteria</taxon>
        <taxon>Bacillati</taxon>
        <taxon>Bacillota</taxon>
        <taxon>Bacilli</taxon>
        <taxon>Bacillales</taxon>
        <taxon>Bacillaceae</taxon>
        <taxon>Bacillus</taxon>
        <taxon>Bacillus amyloliquefaciens group</taxon>
    </lineage>
</organism>
<dbReference type="PATRIC" id="fig|1126211.3.peg.1244"/>